<dbReference type="Proteomes" id="UP000324629">
    <property type="component" value="Unassembled WGS sequence"/>
</dbReference>
<evidence type="ECO:0000313" key="1">
    <source>
        <dbReference type="EMBL" id="KAA3674192.1"/>
    </source>
</evidence>
<dbReference type="EMBL" id="QNGE01003327">
    <property type="protein sequence ID" value="KAA3674192.1"/>
    <property type="molecule type" value="Genomic_DNA"/>
</dbReference>
<keyword evidence="2" id="KW-1185">Reference proteome</keyword>
<gene>
    <name evidence="1" type="ORF">DEA37_0001442</name>
</gene>
<comment type="caution">
    <text evidence="1">The sequence shown here is derived from an EMBL/GenBank/DDBJ whole genome shotgun (WGS) entry which is preliminary data.</text>
</comment>
<sequence>LKSRAPDHWSNGSFSRCRFQYTAESSNRKREHVFSISVDDTLLQQTSQKRMIYFEIAYYTNTLLNLDAWDCRTVVGIGQLDDTYIRIALMDVMPLQVLLFLYDLYEIISQIVGKQFVGDQIKVEECQLLEMGRPKILGKRIGKYRLRIDHRPMQANSMYTHFISELTSIYGGCEFNGYWAPFDFPPCKPAFSLYLLFEDHQLTSNRTLLMLSPIERSQDFADRTWLNTAIGCFDGAHST</sequence>
<organism evidence="1 2">
    <name type="scientific">Paragonimus westermani</name>
    <dbReference type="NCBI Taxonomy" id="34504"/>
    <lineage>
        <taxon>Eukaryota</taxon>
        <taxon>Metazoa</taxon>
        <taxon>Spiralia</taxon>
        <taxon>Lophotrochozoa</taxon>
        <taxon>Platyhelminthes</taxon>
        <taxon>Trematoda</taxon>
        <taxon>Digenea</taxon>
        <taxon>Plagiorchiida</taxon>
        <taxon>Troglotremata</taxon>
        <taxon>Troglotrematidae</taxon>
        <taxon>Paragonimus</taxon>
    </lineage>
</organism>
<feature type="non-terminal residue" evidence="1">
    <location>
        <position position="1"/>
    </location>
</feature>
<reference evidence="1 2" key="1">
    <citation type="journal article" date="2019" name="Gigascience">
        <title>Whole-genome sequence of the oriental lung fluke Paragonimus westermani.</title>
        <authorList>
            <person name="Oey H."/>
            <person name="Zakrzewski M."/>
            <person name="Narain K."/>
            <person name="Devi K.R."/>
            <person name="Agatsuma T."/>
            <person name="Nawaratna S."/>
            <person name="Gobert G.N."/>
            <person name="Jones M.K."/>
            <person name="Ragan M.A."/>
            <person name="McManus D.P."/>
            <person name="Krause L."/>
        </authorList>
    </citation>
    <scope>NUCLEOTIDE SEQUENCE [LARGE SCALE GENOMIC DNA]</scope>
    <source>
        <strain evidence="1 2">IND2009</strain>
    </source>
</reference>
<evidence type="ECO:0000313" key="2">
    <source>
        <dbReference type="Proteomes" id="UP000324629"/>
    </source>
</evidence>
<dbReference type="AlphaFoldDB" id="A0A5J4NFD6"/>
<name>A0A5J4NFD6_9TREM</name>
<proteinExistence type="predicted"/>
<protein>
    <submittedName>
        <fullName evidence="1">Uncharacterized protein</fullName>
    </submittedName>
</protein>
<accession>A0A5J4NFD6</accession>